<proteinExistence type="predicted"/>
<dbReference type="Proteomes" id="UP000887579">
    <property type="component" value="Unplaced"/>
</dbReference>
<reference evidence="2" key="1">
    <citation type="submission" date="2022-11" db="UniProtKB">
        <authorList>
            <consortium name="WormBaseParasite"/>
        </authorList>
    </citation>
    <scope>IDENTIFICATION</scope>
</reference>
<organism evidence="1 2">
    <name type="scientific">Panagrolaimus sp. ES5</name>
    <dbReference type="NCBI Taxonomy" id="591445"/>
    <lineage>
        <taxon>Eukaryota</taxon>
        <taxon>Metazoa</taxon>
        <taxon>Ecdysozoa</taxon>
        <taxon>Nematoda</taxon>
        <taxon>Chromadorea</taxon>
        <taxon>Rhabditida</taxon>
        <taxon>Tylenchina</taxon>
        <taxon>Panagrolaimomorpha</taxon>
        <taxon>Panagrolaimoidea</taxon>
        <taxon>Panagrolaimidae</taxon>
        <taxon>Panagrolaimus</taxon>
    </lineage>
</organism>
<name>A0AC34GI24_9BILA</name>
<evidence type="ECO:0000313" key="1">
    <source>
        <dbReference type="Proteomes" id="UP000887579"/>
    </source>
</evidence>
<sequence length="68" mass="7379">MPDTQVSCPDGNADPGYGYSFFPSDYNSAYQIRRPSMGLNPALTVVVSSSDELNLDESNFTPTTISCH</sequence>
<accession>A0AC34GI24</accession>
<evidence type="ECO:0000313" key="2">
    <source>
        <dbReference type="WBParaSite" id="ES5_v2.g29274.t1"/>
    </source>
</evidence>
<protein>
    <submittedName>
        <fullName evidence="2">Uncharacterized protein</fullName>
    </submittedName>
</protein>
<dbReference type="WBParaSite" id="ES5_v2.g29274.t1">
    <property type="protein sequence ID" value="ES5_v2.g29274.t1"/>
    <property type="gene ID" value="ES5_v2.g29274"/>
</dbReference>